<keyword evidence="3" id="KW-1185">Reference proteome</keyword>
<proteinExistence type="predicted"/>
<keyword evidence="1" id="KW-0472">Membrane</keyword>
<dbReference type="Proteomes" id="UP000306196">
    <property type="component" value="Unassembled WGS sequence"/>
</dbReference>
<reference evidence="2 3" key="1">
    <citation type="submission" date="2019-05" db="EMBL/GenBank/DDBJ databases">
        <title>Verrucobacter flavum gen. nov., sp. nov. a new member of the family Verrucomicrobiaceae.</title>
        <authorList>
            <person name="Szuroczki S."/>
            <person name="Abbaszade G."/>
            <person name="Szabo A."/>
            <person name="Felfoldi T."/>
            <person name="Schumann P."/>
            <person name="Boka K."/>
            <person name="Keki Z."/>
            <person name="Toumi M."/>
            <person name="Toth E."/>
        </authorList>
    </citation>
    <scope>NUCLEOTIDE SEQUENCE [LARGE SCALE GENOMIC DNA]</scope>
    <source>
        <strain evidence="2 3">MG-N-17</strain>
    </source>
</reference>
<feature type="transmembrane region" description="Helical" evidence="1">
    <location>
        <begin position="29"/>
        <end position="51"/>
    </location>
</feature>
<protein>
    <submittedName>
        <fullName evidence="2">Uncharacterized protein</fullName>
    </submittedName>
</protein>
<evidence type="ECO:0000313" key="3">
    <source>
        <dbReference type="Proteomes" id="UP000306196"/>
    </source>
</evidence>
<feature type="transmembrane region" description="Helical" evidence="1">
    <location>
        <begin position="63"/>
        <end position="85"/>
    </location>
</feature>
<evidence type="ECO:0000313" key="2">
    <source>
        <dbReference type="EMBL" id="TLD72774.1"/>
    </source>
</evidence>
<evidence type="ECO:0000256" key="1">
    <source>
        <dbReference type="SAM" id="Phobius"/>
    </source>
</evidence>
<sequence>MSFPDQSKADWPISLTELIARRDVYSRRIGRVGGTSMVLLFSFLFGNFFLIRWLERDEKMPNWLAAVGVVVLFSYLFGNMFFLLWNHKKATKSCNLQCPHCAKPLTDKILIPVAIATGRCGNCGGLLIIDHPNSQEPDNSGNRLGRAE</sequence>
<keyword evidence="1" id="KW-0812">Transmembrane</keyword>
<gene>
    <name evidence="2" type="ORF">FEM03_01490</name>
</gene>
<dbReference type="RefSeq" id="WP_138084396.1">
    <property type="nucleotide sequence ID" value="NZ_VAUV01000001.1"/>
</dbReference>
<name>A0A5R8KKC3_9BACT</name>
<accession>A0A5R8KKC3</accession>
<keyword evidence="1" id="KW-1133">Transmembrane helix</keyword>
<dbReference type="EMBL" id="VAUV01000001">
    <property type="protein sequence ID" value="TLD72774.1"/>
    <property type="molecule type" value="Genomic_DNA"/>
</dbReference>
<comment type="caution">
    <text evidence="2">The sequence shown here is derived from an EMBL/GenBank/DDBJ whole genome shotgun (WGS) entry which is preliminary data.</text>
</comment>
<dbReference type="AlphaFoldDB" id="A0A5R8KKC3"/>
<organism evidence="2 3">
    <name type="scientific">Phragmitibacter flavus</name>
    <dbReference type="NCBI Taxonomy" id="2576071"/>
    <lineage>
        <taxon>Bacteria</taxon>
        <taxon>Pseudomonadati</taxon>
        <taxon>Verrucomicrobiota</taxon>
        <taxon>Verrucomicrobiia</taxon>
        <taxon>Verrucomicrobiales</taxon>
        <taxon>Verrucomicrobiaceae</taxon>
        <taxon>Phragmitibacter</taxon>
    </lineage>
</organism>